<accession>A0A4Q0A2T6</accession>
<evidence type="ECO:0000256" key="1">
    <source>
        <dbReference type="SAM" id="MobiDB-lite"/>
    </source>
</evidence>
<feature type="compositionally biased region" description="Low complexity" evidence="1">
    <location>
        <begin position="146"/>
        <end position="165"/>
    </location>
</feature>
<protein>
    <submittedName>
        <fullName evidence="2">Uncharacterized protein</fullName>
    </submittedName>
</protein>
<proteinExistence type="predicted"/>
<evidence type="ECO:0000313" key="3">
    <source>
        <dbReference type="Proteomes" id="UP000268162"/>
    </source>
</evidence>
<keyword evidence="3" id="KW-1185">Reference proteome</keyword>
<name>A0A4Q0A2T6_9FUNG</name>
<feature type="region of interest" description="Disordered" evidence="1">
    <location>
        <begin position="143"/>
        <end position="185"/>
    </location>
</feature>
<reference evidence="3" key="1">
    <citation type="journal article" date="2018" name="Nat. Microbiol.">
        <title>Leveraging single-cell genomics to expand the fungal tree of life.</title>
        <authorList>
            <person name="Ahrendt S.R."/>
            <person name="Quandt C.A."/>
            <person name="Ciobanu D."/>
            <person name="Clum A."/>
            <person name="Salamov A."/>
            <person name="Andreopoulos B."/>
            <person name="Cheng J.F."/>
            <person name="Woyke T."/>
            <person name="Pelin A."/>
            <person name="Henrissat B."/>
            <person name="Reynolds N.K."/>
            <person name="Benny G.L."/>
            <person name="Smith M.E."/>
            <person name="James T.Y."/>
            <person name="Grigoriev I.V."/>
        </authorList>
    </citation>
    <scope>NUCLEOTIDE SEQUENCE [LARGE SCALE GENOMIC DNA]</scope>
    <source>
        <strain evidence="3">RSA 468</strain>
    </source>
</reference>
<dbReference type="AlphaFoldDB" id="A0A4Q0A2T6"/>
<dbReference type="Proteomes" id="UP000268162">
    <property type="component" value="Unassembled WGS sequence"/>
</dbReference>
<organism evidence="2 3">
    <name type="scientific">Dimargaris cristalligena</name>
    <dbReference type="NCBI Taxonomy" id="215637"/>
    <lineage>
        <taxon>Eukaryota</taxon>
        <taxon>Fungi</taxon>
        <taxon>Fungi incertae sedis</taxon>
        <taxon>Zoopagomycota</taxon>
        <taxon>Kickxellomycotina</taxon>
        <taxon>Dimargaritomycetes</taxon>
        <taxon>Dimargaritales</taxon>
        <taxon>Dimargaritaceae</taxon>
        <taxon>Dimargaris</taxon>
    </lineage>
</organism>
<sequence>MLFYKRCKKLCSKANPARMFRKLRRQLCRSFNTSTTCTGSPVDFSLTPSEVTTVPSIPFDPASESWLDTMTVSPQPTEVSVTSDGAAATATTIASPSSLKRRTWSNSSLDSFHTAISIRNLSPPLSLSQSQAGSDLILDLESGTQSPSFLPSTPSLSPTPTLTSTGSRTWGTVQPPVSRIKSTSPVDAASLPDTVAEEVAELYQQWGRLAATVNQITDRLTSGMLKDGGDHPPEHQLRSTLRHYEYEIVKIQVAIRQNLRQAGLLDDFPYYFD</sequence>
<evidence type="ECO:0000313" key="2">
    <source>
        <dbReference type="EMBL" id="RKP40456.1"/>
    </source>
</evidence>
<gene>
    <name evidence="2" type="ORF">BJ085DRAFT_37498</name>
</gene>
<dbReference type="EMBL" id="ML002209">
    <property type="protein sequence ID" value="RKP40456.1"/>
    <property type="molecule type" value="Genomic_DNA"/>
</dbReference>